<dbReference type="AlphaFoldDB" id="A0A0K1PEP2"/>
<dbReference type="PATRIC" id="fig|1391653.3.peg.2367"/>
<evidence type="ECO:0000256" key="9">
    <source>
        <dbReference type="ARBA" id="ARBA00071353"/>
    </source>
</evidence>
<dbReference type="GO" id="GO:0006740">
    <property type="term" value="P:NADPH regeneration"/>
    <property type="evidence" value="ECO:0007669"/>
    <property type="project" value="TreeGrafter"/>
</dbReference>
<keyword evidence="5" id="KW-0521">NADP</keyword>
<dbReference type="InterPro" id="IPR007886">
    <property type="entry name" value="AlaDH/PNT_N"/>
</dbReference>
<dbReference type="GO" id="GO:0008750">
    <property type="term" value="F:proton-translocating NAD(P)+ transhydrogenase activity"/>
    <property type="evidence" value="ECO:0007669"/>
    <property type="project" value="UniProtKB-EC"/>
</dbReference>
<sequence>MVTVFVPRERRPGERRVAATPETVKRLVKEGMQVLVEGGAGHGCHLEDEGYRNAGARIVGGGAEDWGAADLILKVGPIAHNELVGGTEAGAVRAGAVVVGLLAPHKSADALAKLAERGASALAMELVPRISRAQKMDALSSQASIAGYKAVLLAAGSLGKYFPLLMTAAGTVQPAKVVVMGAGVAGLQAVATARRLGATVEVSDIRPAVKEQVESLGARFIDLPMPESGEGQGGYAKEVTESFLRQQQEILSAKIAAADVVITTALVPGRPAPRLVTAEMVSRMRPGAVIVDLAVEQGGNCELSVAGEDVVRSGVRIIGQENLAATLPEDASMLYARNVAEVASLVAKGGAIDLSDEIARAMLVTRGGEVRCDAGRPQDRIA</sequence>
<comment type="catalytic activity">
    <reaction evidence="8">
        <text>NAD(+) + NADPH + H(+)(in) = NADH + NADP(+) + H(+)(out)</text>
        <dbReference type="Rhea" id="RHEA:47992"/>
        <dbReference type="ChEBI" id="CHEBI:15378"/>
        <dbReference type="ChEBI" id="CHEBI:57540"/>
        <dbReference type="ChEBI" id="CHEBI:57783"/>
        <dbReference type="ChEBI" id="CHEBI:57945"/>
        <dbReference type="ChEBI" id="CHEBI:58349"/>
        <dbReference type="EC" id="7.1.1.1"/>
    </reaction>
</comment>
<dbReference type="PANTHER" id="PTHR10160">
    <property type="entry name" value="NAD(P) TRANSHYDROGENASE"/>
    <property type="match status" value="1"/>
</dbReference>
<dbReference type="InterPro" id="IPR008143">
    <property type="entry name" value="Ala_DH/PNT_CS2"/>
</dbReference>
<evidence type="ECO:0000256" key="11">
    <source>
        <dbReference type="ARBA" id="ARBA00084087"/>
    </source>
</evidence>
<dbReference type="Pfam" id="PF05222">
    <property type="entry name" value="AlaDh_PNT_N"/>
    <property type="match status" value="1"/>
</dbReference>
<dbReference type="Pfam" id="PF01262">
    <property type="entry name" value="AlaDh_PNT_C"/>
    <property type="match status" value="1"/>
</dbReference>
<dbReference type="SMART" id="SM01002">
    <property type="entry name" value="AlaDh_PNT_C"/>
    <property type="match status" value="1"/>
</dbReference>
<evidence type="ECO:0000256" key="7">
    <source>
        <dbReference type="ARBA" id="ARBA00023027"/>
    </source>
</evidence>
<protein>
    <recommendedName>
        <fullName evidence="9">NAD(P) transhydrogenase subunit alpha part 1</fullName>
        <ecNumber evidence="3">7.1.1.1</ecNumber>
    </recommendedName>
    <alternativeName>
        <fullName evidence="11">Nicotinamide nucleotide transhydrogenase subunit alpha 1</fullName>
    </alternativeName>
    <alternativeName>
        <fullName evidence="10">Pyridine nucleotide transhydrogenase subunit alpha 1</fullName>
    </alternativeName>
</protein>
<evidence type="ECO:0000313" key="14">
    <source>
        <dbReference type="EMBL" id="AKU91881.1"/>
    </source>
</evidence>
<reference evidence="14 15" key="1">
    <citation type="submission" date="2015-08" db="EMBL/GenBank/DDBJ databases">
        <authorList>
            <person name="Babu N.S."/>
            <person name="Beckwith C.J."/>
            <person name="Beseler K.G."/>
            <person name="Brison A."/>
            <person name="Carone J.V."/>
            <person name="Caskin T.P."/>
            <person name="Diamond M."/>
            <person name="Durham M.E."/>
            <person name="Foxe J.M."/>
            <person name="Go M."/>
            <person name="Henderson B.A."/>
            <person name="Jones I.B."/>
            <person name="McGettigan J.A."/>
            <person name="Micheletti S.J."/>
            <person name="Nasrallah M.E."/>
            <person name="Ortiz D."/>
            <person name="Piller C.R."/>
            <person name="Privatt S.R."/>
            <person name="Schneider S.L."/>
            <person name="Sharp S."/>
            <person name="Smith T.C."/>
            <person name="Stanton J.D."/>
            <person name="Ullery H.E."/>
            <person name="Wilson R.J."/>
            <person name="Serrano M.G."/>
            <person name="Buck G."/>
            <person name="Lee V."/>
            <person name="Wang Y."/>
            <person name="Carvalho R."/>
            <person name="Voegtly L."/>
            <person name="Shi R."/>
            <person name="Duckworth R."/>
            <person name="Johnson A."/>
            <person name="Loviza R."/>
            <person name="Walstead R."/>
            <person name="Shah Z."/>
            <person name="Kiflezghi M."/>
            <person name="Wade K."/>
            <person name="Ball S.L."/>
            <person name="Bradley K.W."/>
            <person name="Asai D.J."/>
            <person name="Bowman C.A."/>
            <person name="Russell D.A."/>
            <person name="Pope W.H."/>
            <person name="Jacobs-Sera D."/>
            <person name="Hendrix R.W."/>
            <person name="Hatfull G.F."/>
        </authorList>
    </citation>
    <scope>NUCLEOTIDE SEQUENCE [LARGE SCALE GENOMIC DNA]</scope>
    <source>
        <strain evidence="14 15">DSM 27710</strain>
    </source>
</reference>
<dbReference type="PANTHER" id="PTHR10160:SF19">
    <property type="entry name" value="PROTON-TRANSLOCATING NAD(P)(+) TRANSHYDROGENASE"/>
    <property type="match status" value="1"/>
</dbReference>
<dbReference type="CDD" id="cd05304">
    <property type="entry name" value="Rubrum_tdh"/>
    <property type="match status" value="1"/>
</dbReference>
<dbReference type="Gene3D" id="3.40.50.720">
    <property type="entry name" value="NAD(P)-binding Rossmann-like Domain"/>
    <property type="match status" value="2"/>
</dbReference>
<dbReference type="GO" id="GO:0050661">
    <property type="term" value="F:NADP binding"/>
    <property type="evidence" value="ECO:0007669"/>
    <property type="project" value="TreeGrafter"/>
</dbReference>
<evidence type="ECO:0000256" key="10">
    <source>
        <dbReference type="ARBA" id="ARBA00076996"/>
    </source>
</evidence>
<organism evidence="14 15">
    <name type="scientific">Vulgatibacter incomptus</name>
    <dbReference type="NCBI Taxonomy" id="1391653"/>
    <lineage>
        <taxon>Bacteria</taxon>
        <taxon>Pseudomonadati</taxon>
        <taxon>Myxococcota</taxon>
        <taxon>Myxococcia</taxon>
        <taxon>Myxococcales</taxon>
        <taxon>Cystobacterineae</taxon>
        <taxon>Vulgatibacteraceae</taxon>
        <taxon>Vulgatibacter</taxon>
    </lineage>
</organism>
<evidence type="ECO:0000256" key="5">
    <source>
        <dbReference type="ARBA" id="ARBA00022857"/>
    </source>
</evidence>
<dbReference type="EC" id="7.1.1.1" evidence="3"/>
<dbReference type="SUPFAM" id="SSF51735">
    <property type="entry name" value="NAD(P)-binding Rossmann-fold domains"/>
    <property type="match status" value="1"/>
</dbReference>
<dbReference type="NCBIfam" id="NF006942">
    <property type="entry name" value="PRK09424.1"/>
    <property type="match status" value="1"/>
</dbReference>
<dbReference type="SUPFAM" id="SSF52283">
    <property type="entry name" value="Formate/glycerate dehydrogenase catalytic domain-like"/>
    <property type="match status" value="1"/>
</dbReference>
<dbReference type="FunFam" id="3.40.50.720:FF:000188">
    <property type="entry name" value="NAD(P) transhydrogenase alpha subunit 1"/>
    <property type="match status" value="1"/>
</dbReference>
<dbReference type="SMART" id="SM01003">
    <property type="entry name" value="AlaDh_PNT_N"/>
    <property type="match status" value="1"/>
</dbReference>
<evidence type="ECO:0000313" key="15">
    <source>
        <dbReference type="Proteomes" id="UP000055590"/>
    </source>
</evidence>
<keyword evidence="4" id="KW-0547">Nucleotide-binding</keyword>
<dbReference type="Proteomes" id="UP000055590">
    <property type="component" value="Chromosome"/>
</dbReference>
<comment type="similarity">
    <text evidence="2">Belongs to the AlaDH/PNT family.</text>
</comment>
<evidence type="ECO:0000256" key="4">
    <source>
        <dbReference type="ARBA" id="ARBA00022741"/>
    </source>
</evidence>
<comment type="function">
    <text evidence="1">The transhydrogenation between NADH and NADP is coupled to respiration and ATP hydrolysis and functions as a proton pump across the membrane.</text>
</comment>
<gene>
    <name evidence="14" type="ORF">AKJ08_2268</name>
</gene>
<name>A0A0K1PEP2_9BACT</name>
<dbReference type="InterPro" id="IPR036291">
    <property type="entry name" value="NAD(P)-bd_dom_sf"/>
</dbReference>
<evidence type="ECO:0000256" key="2">
    <source>
        <dbReference type="ARBA" id="ARBA00005689"/>
    </source>
</evidence>
<dbReference type="STRING" id="1391653.AKJ08_2268"/>
<proteinExistence type="inferred from homology"/>
<dbReference type="RefSeq" id="WP_050726130.1">
    <property type="nucleotide sequence ID" value="NZ_CP012332.1"/>
</dbReference>
<dbReference type="InterPro" id="IPR007698">
    <property type="entry name" value="AlaDH/PNT_NAD(H)-bd"/>
</dbReference>
<evidence type="ECO:0000259" key="13">
    <source>
        <dbReference type="SMART" id="SM01003"/>
    </source>
</evidence>
<evidence type="ECO:0000256" key="8">
    <source>
        <dbReference type="ARBA" id="ARBA00048202"/>
    </source>
</evidence>
<keyword evidence="7" id="KW-0520">NAD</keyword>
<dbReference type="PROSITE" id="PS00837">
    <property type="entry name" value="ALADH_PNT_2"/>
    <property type="match status" value="1"/>
</dbReference>
<evidence type="ECO:0000256" key="3">
    <source>
        <dbReference type="ARBA" id="ARBA00012943"/>
    </source>
</evidence>
<feature type="domain" description="Alanine dehydrogenase/pyridine nucleotide transhydrogenase NAD(H)-binding" evidence="12">
    <location>
        <begin position="155"/>
        <end position="319"/>
    </location>
</feature>
<evidence type="ECO:0000256" key="6">
    <source>
        <dbReference type="ARBA" id="ARBA00022967"/>
    </source>
</evidence>
<dbReference type="GO" id="GO:0005886">
    <property type="term" value="C:plasma membrane"/>
    <property type="evidence" value="ECO:0007669"/>
    <property type="project" value="TreeGrafter"/>
</dbReference>
<dbReference type="KEGG" id="vin:AKJ08_2268"/>
<keyword evidence="15" id="KW-1185">Reference proteome</keyword>
<feature type="domain" description="Alanine dehydrogenase/pyridine nucleotide transhydrogenase N-terminal" evidence="13">
    <location>
        <begin position="5"/>
        <end position="146"/>
    </location>
</feature>
<dbReference type="EMBL" id="CP012332">
    <property type="protein sequence ID" value="AKU91881.1"/>
    <property type="molecule type" value="Genomic_DNA"/>
</dbReference>
<dbReference type="GO" id="GO:0016491">
    <property type="term" value="F:oxidoreductase activity"/>
    <property type="evidence" value="ECO:0007669"/>
    <property type="project" value="InterPro"/>
</dbReference>
<keyword evidence="6" id="KW-1278">Translocase</keyword>
<evidence type="ECO:0000259" key="12">
    <source>
        <dbReference type="SMART" id="SM01002"/>
    </source>
</evidence>
<evidence type="ECO:0000256" key="1">
    <source>
        <dbReference type="ARBA" id="ARBA00003943"/>
    </source>
</evidence>
<dbReference type="OrthoDB" id="9804592at2"/>
<accession>A0A0K1PEP2</accession>